<gene>
    <name evidence="2" type="ORF">ABVK25_006762</name>
</gene>
<dbReference type="Proteomes" id="UP001590951">
    <property type="component" value="Unassembled WGS sequence"/>
</dbReference>
<keyword evidence="3" id="KW-1185">Reference proteome</keyword>
<protein>
    <submittedName>
        <fullName evidence="2">Uncharacterized protein</fullName>
    </submittedName>
</protein>
<sequence length="75" mass="7993">MEMERFGKNMALMSAGSIKPEAKKENGDTMAGIEESPSQEGTAIKGSSAERWAAIRGFIAQTMEQREDGEAVVGG</sequence>
<dbReference type="EMBL" id="JBHFEH010000024">
    <property type="protein sequence ID" value="KAL2052823.1"/>
    <property type="molecule type" value="Genomic_DNA"/>
</dbReference>
<accession>A0ABR4BAF9</accession>
<evidence type="ECO:0000256" key="1">
    <source>
        <dbReference type="SAM" id="MobiDB-lite"/>
    </source>
</evidence>
<name>A0ABR4BAF9_9LECA</name>
<evidence type="ECO:0000313" key="2">
    <source>
        <dbReference type="EMBL" id="KAL2052823.1"/>
    </source>
</evidence>
<reference evidence="2 3" key="1">
    <citation type="submission" date="2024-09" db="EMBL/GenBank/DDBJ databases">
        <title>Rethinking Asexuality: The Enigmatic Case of Functional Sexual Genes in Lepraria (Stereocaulaceae).</title>
        <authorList>
            <person name="Doellman M."/>
            <person name="Sun Y."/>
            <person name="Barcenas-Pena A."/>
            <person name="Lumbsch H.T."/>
            <person name="Grewe F."/>
        </authorList>
    </citation>
    <scope>NUCLEOTIDE SEQUENCE [LARGE SCALE GENOMIC DNA]</scope>
    <source>
        <strain evidence="2 3">Grewe 0041</strain>
    </source>
</reference>
<feature type="region of interest" description="Disordered" evidence="1">
    <location>
        <begin position="1"/>
        <end position="48"/>
    </location>
</feature>
<organism evidence="2 3">
    <name type="scientific">Lepraria finkii</name>
    <dbReference type="NCBI Taxonomy" id="1340010"/>
    <lineage>
        <taxon>Eukaryota</taxon>
        <taxon>Fungi</taxon>
        <taxon>Dikarya</taxon>
        <taxon>Ascomycota</taxon>
        <taxon>Pezizomycotina</taxon>
        <taxon>Lecanoromycetes</taxon>
        <taxon>OSLEUM clade</taxon>
        <taxon>Lecanoromycetidae</taxon>
        <taxon>Lecanorales</taxon>
        <taxon>Lecanorineae</taxon>
        <taxon>Stereocaulaceae</taxon>
        <taxon>Lepraria</taxon>
    </lineage>
</organism>
<comment type="caution">
    <text evidence="2">The sequence shown here is derived from an EMBL/GenBank/DDBJ whole genome shotgun (WGS) entry which is preliminary data.</text>
</comment>
<evidence type="ECO:0000313" key="3">
    <source>
        <dbReference type="Proteomes" id="UP001590951"/>
    </source>
</evidence>
<proteinExistence type="predicted"/>